<feature type="domain" description="DUF317" evidence="1">
    <location>
        <begin position="133"/>
        <end position="181"/>
    </location>
</feature>
<protein>
    <recommendedName>
        <fullName evidence="1">DUF317 domain-containing protein</fullName>
    </recommendedName>
</protein>
<dbReference type="InterPro" id="IPR005523">
    <property type="entry name" value="DUF317_SPDY"/>
</dbReference>
<dbReference type="AlphaFoldDB" id="L1KMH0"/>
<evidence type="ECO:0000313" key="3">
    <source>
        <dbReference type="Proteomes" id="UP000010411"/>
    </source>
</evidence>
<keyword evidence="3" id="KW-1185">Reference proteome</keyword>
<dbReference type="PATRIC" id="fig|698759.3.peg.7282"/>
<dbReference type="OrthoDB" id="3691787at2"/>
<evidence type="ECO:0000313" key="2">
    <source>
        <dbReference type="EMBL" id="EKX62011.1"/>
    </source>
</evidence>
<dbReference type="EMBL" id="AEJC01000541">
    <property type="protein sequence ID" value="EKX62011.1"/>
    <property type="molecule type" value="Genomic_DNA"/>
</dbReference>
<name>L1KMH0_9ACTN</name>
<dbReference type="Pfam" id="PF03771">
    <property type="entry name" value="SPDY"/>
    <property type="match status" value="1"/>
</dbReference>
<reference evidence="2 3" key="1">
    <citation type="submission" date="2012-11" db="EMBL/GenBank/DDBJ databases">
        <authorList>
            <person name="Huguet-Tapia J.C."/>
            <person name="Durkin A.S."/>
            <person name="Pettis G.S."/>
            <person name="Badger J.H."/>
        </authorList>
    </citation>
    <scope>NUCLEOTIDE SEQUENCE [LARGE SCALE GENOMIC DNA]</scope>
    <source>
        <strain evidence="2 3">91-03</strain>
    </source>
</reference>
<gene>
    <name evidence="2" type="ORF">STRIP9103_05527</name>
</gene>
<comment type="caution">
    <text evidence="2">The sequence shown here is derived from an EMBL/GenBank/DDBJ whole genome shotgun (WGS) entry which is preliminary data.</text>
</comment>
<dbReference type="Proteomes" id="UP000010411">
    <property type="component" value="Unassembled WGS sequence"/>
</dbReference>
<accession>L1KMH0</accession>
<evidence type="ECO:0000259" key="1">
    <source>
        <dbReference type="Pfam" id="PF03771"/>
    </source>
</evidence>
<dbReference type="RefSeq" id="WP_009330212.1">
    <property type="nucleotide sequence ID" value="NZ_AEJC01000541.1"/>
</dbReference>
<organism evidence="2 3">
    <name type="scientific">Streptomyces ipomoeae 91-03</name>
    <dbReference type="NCBI Taxonomy" id="698759"/>
    <lineage>
        <taxon>Bacteria</taxon>
        <taxon>Bacillati</taxon>
        <taxon>Actinomycetota</taxon>
        <taxon>Actinomycetes</taxon>
        <taxon>Kitasatosporales</taxon>
        <taxon>Streptomycetaceae</taxon>
        <taxon>Streptomyces</taxon>
    </lineage>
</organism>
<sequence>MSRLPTVGQLIHQLQTLDPDRPALLAINPDWPFAHVIGRIVEGEGDSGPAAYIAEDGQHGYLPRSVADALGWHEENWDPGLHPVAPGGEDQEPWYLDGQDAAYVVTEFFRHRPGWTAYDTDVEGVYTAPGNHLTVRCADSGWSFEARRTPGGEEVWHADFDAAVPPTAIKAFATALLGPEPTF</sequence>
<proteinExistence type="predicted"/>